<dbReference type="GO" id="GO:0022627">
    <property type="term" value="C:cytosolic small ribosomal subunit"/>
    <property type="evidence" value="ECO:0007669"/>
    <property type="project" value="UniProtKB-UniRule"/>
</dbReference>
<organism evidence="5 6">
    <name type="scientific">Kipferlia bialata</name>
    <dbReference type="NCBI Taxonomy" id="797122"/>
    <lineage>
        <taxon>Eukaryota</taxon>
        <taxon>Metamonada</taxon>
        <taxon>Carpediemonas-like organisms</taxon>
        <taxon>Kipferlia</taxon>
    </lineage>
</organism>
<keyword evidence="2 4" id="KW-0689">Ribosomal protein</keyword>
<evidence type="ECO:0000256" key="4">
    <source>
        <dbReference type="HAMAP-Rule" id="MF_03122"/>
    </source>
</evidence>
<keyword evidence="3 4" id="KW-0687">Ribonucleoprotein</keyword>
<dbReference type="InterPro" id="IPR027500">
    <property type="entry name" value="Ribosomal_eS1_euk"/>
</dbReference>
<comment type="subunit">
    <text evidence="4">Component of the small ribosomal subunit. Mature ribosomes consist of a small (40S) and a large (60S) subunit. The 40S subunit contains about 33 different proteins and 1 molecule of RNA (18S). The 60S subunit contains about 49 different proteins and 3 molecules of RNA (25S, 5.8S and 5S).</text>
</comment>
<dbReference type="SMART" id="SM01397">
    <property type="entry name" value="Ribosomal_S3Ae"/>
    <property type="match status" value="1"/>
</dbReference>
<dbReference type="InterPro" id="IPR001593">
    <property type="entry name" value="Ribosomal_eS1"/>
</dbReference>
<dbReference type="OrthoDB" id="9834376at2759"/>
<evidence type="ECO:0000256" key="2">
    <source>
        <dbReference type="ARBA" id="ARBA00022980"/>
    </source>
</evidence>
<proteinExistence type="inferred from homology"/>
<dbReference type="Pfam" id="PF01015">
    <property type="entry name" value="Ribosomal_S3Ae"/>
    <property type="match status" value="1"/>
</dbReference>
<accession>A0A9K3GP43</accession>
<comment type="similarity">
    <text evidence="4">Belongs to the eukaryotic ribosomal protein eS1 family.</text>
</comment>
<comment type="subcellular location">
    <subcellularLocation>
        <location evidence="4">Cytoplasm</location>
    </subcellularLocation>
</comment>
<keyword evidence="6" id="KW-1185">Reference proteome</keyword>
<comment type="caution">
    <text evidence="5">The sequence shown here is derived from an EMBL/GenBank/DDBJ whole genome shotgun (WGS) entry which is preliminary data.</text>
</comment>
<dbReference type="GO" id="GO:0003735">
    <property type="term" value="F:structural constituent of ribosome"/>
    <property type="evidence" value="ECO:0007669"/>
    <property type="project" value="UniProtKB-UniRule"/>
</dbReference>
<reference evidence="5 6" key="1">
    <citation type="journal article" date="2018" name="PLoS ONE">
        <title>The draft genome of Kipferlia bialata reveals reductive genome evolution in fornicate parasites.</title>
        <authorList>
            <person name="Tanifuji G."/>
            <person name="Takabayashi S."/>
            <person name="Kume K."/>
            <person name="Takagi M."/>
            <person name="Nakayama T."/>
            <person name="Kamikawa R."/>
            <person name="Inagaki Y."/>
            <person name="Hashimoto T."/>
        </authorList>
    </citation>
    <scope>NUCLEOTIDE SEQUENCE [LARGE SCALE GENOMIC DNA]</scope>
    <source>
        <strain evidence="5">NY0173</strain>
    </source>
</reference>
<dbReference type="EMBL" id="BDIP01004985">
    <property type="protein sequence ID" value="GIQ89381.1"/>
    <property type="molecule type" value="Genomic_DNA"/>
</dbReference>
<name>A0A9K3GP43_9EUKA</name>
<dbReference type="PANTHER" id="PTHR11830">
    <property type="entry name" value="40S RIBOSOMAL PROTEIN S3A"/>
    <property type="match status" value="1"/>
</dbReference>
<gene>
    <name evidence="5" type="ORF">KIPB_011832</name>
</gene>
<evidence type="ECO:0000313" key="5">
    <source>
        <dbReference type="EMBL" id="GIQ89381.1"/>
    </source>
</evidence>
<feature type="initiator methionine" description="Removed" evidence="4">
    <location>
        <position position="1"/>
    </location>
</feature>
<evidence type="ECO:0000313" key="6">
    <source>
        <dbReference type="Proteomes" id="UP000265618"/>
    </source>
</evidence>
<dbReference type="HAMAP" id="MF_03122">
    <property type="entry name" value="Ribosomal_eS1_euk"/>
    <property type="match status" value="1"/>
</dbReference>
<protein>
    <recommendedName>
        <fullName evidence="4">Small ribosomal subunit protein eS1</fullName>
    </recommendedName>
</protein>
<keyword evidence="1 4" id="KW-0963">Cytoplasm</keyword>
<dbReference type="Proteomes" id="UP000265618">
    <property type="component" value="Unassembled WGS sequence"/>
</dbReference>
<sequence length="243" mass="27270">MAGSKGNKKGRKGGKRKAVDTFLKKEWYDVTAPAHFTNRDLGQTLVTKTIGKKLAADGLMGRVYEVNMGDLEGDESASYRKVQLRTEMIREKECLTVFCGADVTRHKLYGMLKKGQSLMEAFVDVKTVDGYVLRFFMITFSKRSLGQQKNTCFANTNQQHGIRAAMMKVVREEVANQDLRSVIANAIATDALSKTMEVECRRVFPVQNTLVRKIKVLRAPRLDNNAILDFHTKQAVAVTETKA</sequence>
<dbReference type="GO" id="GO:0006412">
    <property type="term" value="P:translation"/>
    <property type="evidence" value="ECO:0007669"/>
    <property type="project" value="UniProtKB-UniRule"/>
</dbReference>
<dbReference type="AlphaFoldDB" id="A0A9K3GP43"/>
<evidence type="ECO:0000256" key="1">
    <source>
        <dbReference type="ARBA" id="ARBA00022490"/>
    </source>
</evidence>
<evidence type="ECO:0000256" key="3">
    <source>
        <dbReference type="ARBA" id="ARBA00023274"/>
    </source>
</evidence>